<dbReference type="PANTHER" id="PTHR11767:SF115">
    <property type="entry name" value="INWARDLY RECTIFYING POTASSIUM CHANNEL 3, ISOFORM D"/>
    <property type="match status" value="1"/>
</dbReference>
<reference evidence="15" key="2">
    <citation type="submission" date="2015-06" db="UniProtKB">
        <authorList>
            <consortium name="EnsemblMetazoa"/>
        </authorList>
    </citation>
    <scope>IDENTIFICATION</scope>
</reference>
<dbReference type="SUPFAM" id="SSF81324">
    <property type="entry name" value="Voltage-gated potassium channels"/>
    <property type="match status" value="1"/>
</dbReference>
<sequence length="394" mass="45834">METDTTTAGMHRSVSMTDTPKTINPRTLVRSDEFETLDEIPSESEMSLDHEFFSKDINAKLDIQKKNHKENWAGSTIELNVRKHSTKSARQFDRTYMKSRKSIQLKSGRVIQKNGVENVNNLSMKGRSWKFFKDIVTTLIEWDWKYMLLLFFTTYIGSWFIFSLIWYLIGYAHGDIPYNVPSKAKGHHSREPCLKGAYDLTSMFLFSFELQTTIGTGEKYPTDECPEGVFIFILQVCYRNNKLCLMFRVSDPQEQHSIELKVRAYLLIDKITNEGEVVKVNTELKLLGNGSNFIMWPETLIHVIDCDSPFYNFTAEDFHSENYEVFVSIFGSSPLTAQVSEDRTSYLPKEVFWGQRFNNIIHYDKLNNSYFVDFKNFNSTSSVSMEKLEDRSIK</sequence>
<dbReference type="OMA" id="LPMHRST"/>
<dbReference type="GO" id="GO:0034765">
    <property type="term" value="P:regulation of monoatomic ion transmembrane transport"/>
    <property type="evidence" value="ECO:0007669"/>
    <property type="project" value="TreeGrafter"/>
</dbReference>
<dbReference type="HOGENOM" id="CLU_022738_3_1_1"/>
<dbReference type="EMBL" id="CAQQ02053055">
    <property type="status" value="NOT_ANNOTATED_CDS"/>
    <property type="molecule type" value="Genomic_DNA"/>
</dbReference>
<keyword evidence="8 11" id="KW-0406">Ion transport</keyword>
<dbReference type="InterPro" id="IPR014756">
    <property type="entry name" value="Ig_E-set"/>
</dbReference>
<name>T1GM41_MEGSC</name>
<evidence type="ECO:0000256" key="4">
    <source>
        <dbReference type="ARBA" id="ARBA00022692"/>
    </source>
</evidence>
<evidence type="ECO:0000256" key="10">
    <source>
        <dbReference type="ARBA" id="ARBA00023303"/>
    </source>
</evidence>
<evidence type="ECO:0000256" key="9">
    <source>
        <dbReference type="ARBA" id="ARBA00023136"/>
    </source>
</evidence>
<evidence type="ECO:0000259" key="14">
    <source>
        <dbReference type="Pfam" id="PF17655"/>
    </source>
</evidence>
<dbReference type="GO" id="GO:0034702">
    <property type="term" value="C:monoatomic ion channel complex"/>
    <property type="evidence" value="ECO:0007669"/>
    <property type="project" value="UniProtKB-KW"/>
</dbReference>
<evidence type="ECO:0000256" key="8">
    <source>
        <dbReference type="ARBA" id="ARBA00023065"/>
    </source>
</evidence>
<comment type="subcellular location">
    <subcellularLocation>
        <location evidence="1 11">Membrane</location>
        <topology evidence="1 11">Multi-pass membrane protein</topology>
    </subcellularLocation>
</comment>
<dbReference type="EMBL" id="CAQQ02053054">
    <property type="status" value="NOT_ANNOTATED_CDS"/>
    <property type="molecule type" value="Genomic_DNA"/>
</dbReference>
<feature type="region of interest" description="Disordered" evidence="12">
    <location>
        <begin position="1"/>
        <end position="24"/>
    </location>
</feature>
<evidence type="ECO:0000256" key="12">
    <source>
        <dbReference type="SAM" id="MobiDB-lite"/>
    </source>
</evidence>
<dbReference type="GO" id="GO:0005886">
    <property type="term" value="C:plasma membrane"/>
    <property type="evidence" value="ECO:0007669"/>
    <property type="project" value="TreeGrafter"/>
</dbReference>
<evidence type="ECO:0000313" key="15">
    <source>
        <dbReference type="EnsemblMetazoa" id="MESCA004609-PA"/>
    </source>
</evidence>
<dbReference type="InterPro" id="IPR013518">
    <property type="entry name" value="K_chnl_inward-rec_Kir_cyto"/>
</dbReference>
<evidence type="ECO:0000256" key="1">
    <source>
        <dbReference type="ARBA" id="ARBA00004141"/>
    </source>
</evidence>
<keyword evidence="5 11" id="KW-0851">Voltage-gated channel</keyword>
<keyword evidence="7 13" id="KW-1133">Transmembrane helix</keyword>
<dbReference type="EnsemblMetazoa" id="MESCA004609-RA">
    <property type="protein sequence ID" value="MESCA004609-PA"/>
    <property type="gene ID" value="MESCA004609"/>
</dbReference>
<feature type="transmembrane region" description="Helical" evidence="13">
    <location>
        <begin position="148"/>
        <end position="169"/>
    </location>
</feature>
<keyword evidence="6 11" id="KW-0630">Potassium</keyword>
<evidence type="ECO:0000256" key="3">
    <source>
        <dbReference type="ARBA" id="ARBA00022538"/>
    </source>
</evidence>
<dbReference type="EMBL" id="CAQQ02053056">
    <property type="status" value="NOT_ANNOTATED_CDS"/>
    <property type="molecule type" value="Genomic_DNA"/>
</dbReference>
<dbReference type="Proteomes" id="UP000015102">
    <property type="component" value="Unassembled WGS sequence"/>
</dbReference>
<dbReference type="GO" id="GO:1990573">
    <property type="term" value="P:potassium ion import across plasma membrane"/>
    <property type="evidence" value="ECO:0007669"/>
    <property type="project" value="TreeGrafter"/>
</dbReference>
<evidence type="ECO:0000256" key="5">
    <source>
        <dbReference type="ARBA" id="ARBA00022882"/>
    </source>
</evidence>
<dbReference type="PRINTS" id="PR01320">
    <property type="entry name" value="KIRCHANNEL"/>
</dbReference>
<dbReference type="AlphaFoldDB" id="T1GM41"/>
<keyword evidence="9 13" id="KW-0472">Membrane</keyword>
<dbReference type="GO" id="GO:0005242">
    <property type="term" value="F:inward rectifier potassium channel activity"/>
    <property type="evidence" value="ECO:0007669"/>
    <property type="project" value="InterPro"/>
</dbReference>
<keyword evidence="2 11" id="KW-0813">Transport</keyword>
<protein>
    <recommendedName>
        <fullName evidence="14">Inward rectifier potassium channel C-terminal domain-containing protein</fullName>
    </recommendedName>
</protein>
<proteinExistence type="inferred from homology"/>
<keyword evidence="3 11" id="KW-0633">Potassium transport</keyword>
<comment type="similarity">
    <text evidence="11">Belongs to the inward rectifier-type potassium channel (TC 1.A.2.1) family.</text>
</comment>
<dbReference type="Gene3D" id="2.60.40.1400">
    <property type="entry name" value="G protein-activated inward rectifier potassium channel 1"/>
    <property type="match status" value="1"/>
</dbReference>
<evidence type="ECO:0000256" key="13">
    <source>
        <dbReference type="SAM" id="Phobius"/>
    </source>
</evidence>
<dbReference type="PANTHER" id="PTHR11767">
    <property type="entry name" value="INWARD RECTIFIER POTASSIUM CHANNEL"/>
    <property type="match status" value="1"/>
</dbReference>
<dbReference type="Gene3D" id="1.10.287.70">
    <property type="match status" value="1"/>
</dbReference>
<organism evidence="15 16">
    <name type="scientific">Megaselia scalaris</name>
    <name type="common">Humpbacked fly</name>
    <name type="synonym">Phora scalaris</name>
    <dbReference type="NCBI Taxonomy" id="36166"/>
    <lineage>
        <taxon>Eukaryota</taxon>
        <taxon>Metazoa</taxon>
        <taxon>Ecdysozoa</taxon>
        <taxon>Arthropoda</taxon>
        <taxon>Hexapoda</taxon>
        <taxon>Insecta</taxon>
        <taxon>Pterygota</taxon>
        <taxon>Neoptera</taxon>
        <taxon>Endopterygota</taxon>
        <taxon>Diptera</taxon>
        <taxon>Brachycera</taxon>
        <taxon>Muscomorpha</taxon>
        <taxon>Platypezoidea</taxon>
        <taxon>Phoridae</taxon>
        <taxon>Megaseliini</taxon>
        <taxon>Megaselia</taxon>
    </lineage>
</organism>
<dbReference type="STRING" id="36166.T1GM41"/>
<accession>T1GM41</accession>
<keyword evidence="10 11" id="KW-0407">Ion channel</keyword>
<feature type="domain" description="Inward rectifier potassium channel C-terminal" evidence="14">
    <location>
        <begin position="236"/>
        <end position="388"/>
    </location>
</feature>
<evidence type="ECO:0000256" key="7">
    <source>
        <dbReference type="ARBA" id="ARBA00022989"/>
    </source>
</evidence>
<dbReference type="InterPro" id="IPR041647">
    <property type="entry name" value="IRK_C"/>
</dbReference>
<keyword evidence="16" id="KW-1185">Reference proteome</keyword>
<evidence type="ECO:0000313" key="16">
    <source>
        <dbReference type="Proteomes" id="UP000015102"/>
    </source>
</evidence>
<keyword evidence="4 11" id="KW-0812">Transmembrane</keyword>
<evidence type="ECO:0000256" key="6">
    <source>
        <dbReference type="ARBA" id="ARBA00022958"/>
    </source>
</evidence>
<dbReference type="Pfam" id="PF17655">
    <property type="entry name" value="IRK_C"/>
    <property type="match status" value="1"/>
</dbReference>
<evidence type="ECO:0000256" key="11">
    <source>
        <dbReference type="RuleBase" id="RU003822"/>
    </source>
</evidence>
<evidence type="ECO:0000256" key="2">
    <source>
        <dbReference type="ARBA" id="ARBA00022448"/>
    </source>
</evidence>
<dbReference type="InterPro" id="IPR016449">
    <property type="entry name" value="K_chnl_inward-rec_Kir"/>
</dbReference>
<reference evidence="16" key="1">
    <citation type="submission" date="2013-02" db="EMBL/GenBank/DDBJ databases">
        <authorList>
            <person name="Hughes D."/>
        </authorList>
    </citation>
    <scope>NUCLEOTIDE SEQUENCE</scope>
    <source>
        <strain>Durham</strain>
        <strain evidence="16">NC isolate 2 -- Noor lab</strain>
    </source>
</reference>
<dbReference type="SUPFAM" id="SSF81296">
    <property type="entry name" value="E set domains"/>
    <property type="match status" value="1"/>
</dbReference>